<dbReference type="GO" id="GO:0016787">
    <property type="term" value="F:hydrolase activity"/>
    <property type="evidence" value="ECO:0007669"/>
    <property type="project" value="UniProtKB-KW"/>
</dbReference>
<dbReference type="Pfam" id="PF00561">
    <property type="entry name" value="Abhydrolase_1"/>
    <property type="match status" value="1"/>
</dbReference>
<gene>
    <name evidence="4" type="ORF">ILUMI_00476</name>
</gene>
<evidence type="ECO:0000256" key="1">
    <source>
        <dbReference type="ARBA" id="ARBA00008645"/>
    </source>
</evidence>
<dbReference type="PANTHER" id="PTHR43798">
    <property type="entry name" value="MONOACYLGLYCEROL LIPASE"/>
    <property type="match status" value="1"/>
</dbReference>
<dbReference type="EMBL" id="VTPC01000463">
    <property type="protein sequence ID" value="KAF2905692.1"/>
    <property type="molecule type" value="Genomic_DNA"/>
</dbReference>
<dbReference type="InterPro" id="IPR050266">
    <property type="entry name" value="AB_hydrolase_sf"/>
</dbReference>
<organism evidence="4 5">
    <name type="scientific">Ignelater luminosus</name>
    <name type="common">Cucubano</name>
    <name type="synonym">Pyrophorus luminosus</name>
    <dbReference type="NCBI Taxonomy" id="2038154"/>
    <lineage>
        <taxon>Eukaryota</taxon>
        <taxon>Metazoa</taxon>
        <taxon>Ecdysozoa</taxon>
        <taxon>Arthropoda</taxon>
        <taxon>Hexapoda</taxon>
        <taxon>Insecta</taxon>
        <taxon>Pterygota</taxon>
        <taxon>Neoptera</taxon>
        <taxon>Endopterygota</taxon>
        <taxon>Coleoptera</taxon>
        <taxon>Polyphaga</taxon>
        <taxon>Elateriformia</taxon>
        <taxon>Elateroidea</taxon>
        <taxon>Elateridae</taxon>
        <taxon>Agrypninae</taxon>
        <taxon>Pyrophorini</taxon>
        <taxon>Ignelater</taxon>
    </lineage>
</organism>
<feature type="domain" description="AB hydrolase-1" evidence="3">
    <location>
        <begin position="27"/>
        <end position="281"/>
    </location>
</feature>
<evidence type="ECO:0000313" key="4">
    <source>
        <dbReference type="EMBL" id="KAF2905692.1"/>
    </source>
</evidence>
<evidence type="ECO:0000313" key="5">
    <source>
        <dbReference type="Proteomes" id="UP000801492"/>
    </source>
</evidence>
<dbReference type="AlphaFoldDB" id="A0A8K0DLT6"/>
<sequence length="299" mass="34823">MDIKEFEIPVPWGHIAAKTWGSEKNTPVLLMHGISDNIGSFECLIPYLREDFYYICIDLPGHGKSSRFSPYLPVTLVNFILTIILIADYLKRDKYVLIGHSWSGHTAIMFTLLYPERVSKLILLDVIFPYPLSVDYFKHFIRDRIDYLSKMNKKRSSNPSPSYTYNQAFKRIQKNRMYGEATNEATKALTERSLIPLKNGKFQFSSDFRLKLFYNTLFGKEFTTELIKQYPVMCPVLFVIANNSIPSAQYFRSFLKELWKHNNQCFLRTLDGNHDVHMNNPKIVAPIINAFLVYKSSKL</sequence>
<dbReference type="PANTHER" id="PTHR43798:SF14">
    <property type="entry name" value="SERINE HYDROLASE-LIKE PROTEIN DDB_G0286239"/>
    <property type="match status" value="1"/>
</dbReference>
<evidence type="ECO:0000256" key="2">
    <source>
        <dbReference type="ARBA" id="ARBA00022801"/>
    </source>
</evidence>
<dbReference type="PRINTS" id="PR00111">
    <property type="entry name" value="ABHYDROLASE"/>
</dbReference>
<proteinExistence type="inferred from homology"/>
<dbReference type="OrthoDB" id="6431331at2759"/>
<comment type="caution">
    <text evidence="4">The sequence shown here is derived from an EMBL/GenBank/DDBJ whole genome shotgun (WGS) entry which is preliminary data.</text>
</comment>
<accession>A0A8K0DLT6</accession>
<dbReference type="Gene3D" id="3.40.50.1820">
    <property type="entry name" value="alpha/beta hydrolase"/>
    <property type="match status" value="1"/>
</dbReference>
<comment type="similarity">
    <text evidence="1">Belongs to the AB hydrolase superfamily.</text>
</comment>
<protein>
    <recommendedName>
        <fullName evidence="3">AB hydrolase-1 domain-containing protein</fullName>
    </recommendedName>
</protein>
<name>A0A8K0DLT6_IGNLU</name>
<dbReference type="GO" id="GO:0016020">
    <property type="term" value="C:membrane"/>
    <property type="evidence" value="ECO:0007669"/>
    <property type="project" value="TreeGrafter"/>
</dbReference>
<reference evidence="4" key="1">
    <citation type="submission" date="2019-08" db="EMBL/GenBank/DDBJ databases">
        <title>The genome of the North American firefly Photinus pyralis.</title>
        <authorList>
            <consortium name="Photinus pyralis genome working group"/>
            <person name="Fallon T.R."/>
            <person name="Sander Lower S.E."/>
            <person name="Weng J.-K."/>
        </authorList>
    </citation>
    <scope>NUCLEOTIDE SEQUENCE</scope>
    <source>
        <strain evidence="4">TRF0915ILg1</strain>
        <tissue evidence="4">Whole body</tissue>
    </source>
</reference>
<dbReference type="SUPFAM" id="SSF53474">
    <property type="entry name" value="alpha/beta-Hydrolases"/>
    <property type="match status" value="1"/>
</dbReference>
<keyword evidence="5" id="KW-1185">Reference proteome</keyword>
<dbReference type="InterPro" id="IPR000073">
    <property type="entry name" value="AB_hydrolase_1"/>
</dbReference>
<dbReference type="InterPro" id="IPR029058">
    <property type="entry name" value="AB_hydrolase_fold"/>
</dbReference>
<keyword evidence="2" id="KW-0378">Hydrolase</keyword>
<dbReference type="Proteomes" id="UP000801492">
    <property type="component" value="Unassembled WGS sequence"/>
</dbReference>
<evidence type="ECO:0000259" key="3">
    <source>
        <dbReference type="Pfam" id="PF00561"/>
    </source>
</evidence>